<organism evidence="4 5">
    <name type="scientific">Candidatus Faecalibacterium intestinavium</name>
    <dbReference type="NCBI Taxonomy" id="2838580"/>
    <lineage>
        <taxon>Bacteria</taxon>
        <taxon>Bacillati</taxon>
        <taxon>Bacillota</taxon>
        <taxon>Clostridia</taxon>
        <taxon>Eubacteriales</taxon>
        <taxon>Oscillospiraceae</taxon>
        <taxon>Faecalibacterium</taxon>
    </lineage>
</organism>
<name>A0A9E2KIU6_9FIRM</name>
<evidence type="ECO:0000256" key="1">
    <source>
        <dbReference type="ARBA" id="ARBA00004196"/>
    </source>
</evidence>
<comment type="subcellular location">
    <subcellularLocation>
        <location evidence="1">Cell envelope</location>
    </subcellularLocation>
</comment>
<dbReference type="Proteomes" id="UP000824178">
    <property type="component" value="Unassembled WGS sequence"/>
</dbReference>
<dbReference type="SUPFAM" id="SSF111369">
    <property type="entry name" value="HlyD-like secretion proteins"/>
    <property type="match status" value="1"/>
</dbReference>
<comment type="caution">
    <text evidence="4">The sequence shown here is derived from an EMBL/GenBank/DDBJ whole genome shotgun (WGS) entry which is preliminary data.</text>
</comment>
<accession>A0A9E2KIU6</accession>
<keyword evidence="2" id="KW-0175">Coiled coil</keyword>
<dbReference type="PANTHER" id="PTHR32347">
    <property type="entry name" value="EFFLUX SYSTEM COMPONENT YKNX-RELATED"/>
    <property type="match status" value="1"/>
</dbReference>
<dbReference type="GO" id="GO:0030313">
    <property type="term" value="C:cell envelope"/>
    <property type="evidence" value="ECO:0007669"/>
    <property type="project" value="UniProtKB-SubCell"/>
</dbReference>
<dbReference type="Gene3D" id="2.40.30.170">
    <property type="match status" value="1"/>
</dbReference>
<dbReference type="Gene3D" id="2.40.50.100">
    <property type="match status" value="1"/>
</dbReference>
<dbReference type="Gene3D" id="2.40.420.20">
    <property type="match status" value="1"/>
</dbReference>
<reference evidence="4" key="2">
    <citation type="submission" date="2021-04" db="EMBL/GenBank/DDBJ databases">
        <authorList>
            <person name="Gilroy R."/>
        </authorList>
    </citation>
    <scope>NUCLEOTIDE SEQUENCE</scope>
    <source>
        <strain evidence="4">742</strain>
    </source>
</reference>
<protein>
    <submittedName>
        <fullName evidence="4">HlyD family efflux transporter periplasmic adaptor subunit</fullName>
    </submittedName>
</protein>
<dbReference type="InterPro" id="IPR058636">
    <property type="entry name" value="Beta-barrel_YknX"/>
</dbReference>
<gene>
    <name evidence="4" type="ORF">H9864_03865</name>
</gene>
<dbReference type="Pfam" id="PF25990">
    <property type="entry name" value="Beta-barrel_YknX"/>
    <property type="match status" value="1"/>
</dbReference>
<evidence type="ECO:0000259" key="3">
    <source>
        <dbReference type="Pfam" id="PF25990"/>
    </source>
</evidence>
<evidence type="ECO:0000256" key="2">
    <source>
        <dbReference type="ARBA" id="ARBA00023054"/>
    </source>
</evidence>
<evidence type="ECO:0000313" key="5">
    <source>
        <dbReference type="Proteomes" id="UP000824178"/>
    </source>
</evidence>
<reference evidence="4" key="1">
    <citation type="journal article" date="2021" name="PeerJ">
        <title>Extensive microbial diversity within the chicken gut microbiome revealed by metagenomics and culture.</title>
        <authorList>
            <person name="Gilroy R."/>
            <person name="Ravi A."/>
            <person name="Getino M."/>
            <person name="Pursley I."/>
            <person name="Horton D.L."/>
            <person name="Alikhan N.F."/>
            <person name="Baker D."/>
            <person name="Gharbi K."/>
            <person name="Hall N."/>
            <person name="Watson M."/>
            <person name="Adriaenssens E.M."/>
            <person name="Foster-Nyarko E."/>
            <person name="Jarju S."/>
            <person name="Secka A."/>
            <person name="Antonio M."/>
            <person name="Oren A."/>
            <person name="Chaudhuri R.R."/>
            <person name="La Ragione R."/>
            <person name="Hildebrand F."/>
            <person name="Pallen M.J."/>
        </authorList>
    </citation>
    <scope>NUCLEOTIDE SEQUENCE</scope>
    <source>
        <strain evidence="4">742</strain>
    </source>
</reference>
<dbReference type="EMBL" id="JAHLFH010000078">
    <property type="protein sequence ID" value="MBU3819495.1"/>
    <property type="molecule type" value="Genomic_DNA"/>
</dbReference>
<dbReference type="AlphaFoldDB" id="A0A9E2KIU6"/>
<feature type="domain" description="YknX-like beta-barrel" evidence="3">
    <location>
        <begin position="60"/>
        <end position="131"/>
    </location>
</feature>
<proteinExistence type="predicted"/>
<sequence>MRSAQLSLDSAQKQLDACTITAPISGVIVAKNAKAGETVQTGGGAAPLCIIYDLRWLELSLSVDELDILSLSAGQTVALTADAVPGQSFSGVVTSVLLTGSASGGTTTYPVTVRVDQPGPLMPGMNASAKIEVGRAENALAVPAAALVRGGYLLVTDTSPSAARPAPGMQAPAGYVYVAVEPGLSDNDFLEIKSGIQETDTVAYTAPASASSGEAFFSGDEFGGLL</sequence>
<evidence type="ECO:0000313" key="4">
    <source>
        <dbReference type="EMBL" id="MBU3819495.1"/>
    </source>
</evidence>
<dbReference type="InterPro" id="IPR050465">
    <property type="entry name" value="UPF0194_transport"/>
</dbReference>